<dbReference type="InterPro" id="IPR012317">
    <property type="entry name" value="Poly(ADP-ribose)pol_cat_dom"/>
</dbReference>
<dbReference type="InterPro" id="IPR022003">
    <property type="entry name" value="RST"/>
</dbReference>
<dbReference type="Pfam" id="PF12174">
    <property type="entry name" value="RST"/>
    <property type="match status" value="1"/>
</dbReference>
<name>A0A7J7LA07_9MAGN</name>
<protein>
    <recommendedName>
        <fullName evidence="9">Poly [ADP-ribose] polymerase</fullName>
    </recommendedName>
</protein>
<dbReference type="EMBL" id="JACGCM010002489">
    <property type="protein sequence ID" value="KAF6139465.1"/>
    <property type="molecule type" value="Genomic_DNA"/>
</dbReference>
<dbReference type="AlphaFoldDB" id="A0A7J7LA07"/>
<keyword evidence="3" id="KW-0346">Stress response</keyword>
<dbReference type="PANTHER" id="PTHR32263:SF12">
    <property type="entry name" value="INACTIVE POLY [ADP-RIBOSE] POLYMERASE SRO4-RELATED"/>
    <property type="match status" value="1"/>
</dbReference>
<evidence type="ECO:0000256" key="1">
    <source>
        <dbReference type="ARBA" id="ARBA00004123"/>
    </source>
</evidence>
<feature type="domain" description="PARP catalytic" evidence="5">
    <location>
        <begin position="60"/>
        <end position="286"/>
    </location>
</feature>
<proteinExistence type="predicted"/>
<dbReference type="GO" id="GO:0003950">
    <property type="term" value="F:NAD+ poly-ADP-ribosyltransferase activity"/>
    <property type="evidence" value="ECO:0007669"/>
    <property type="project" value="InterPro"/>
</dbReference>
<dbReference type="Proteomes" id="UP000541444">
    <property type="component" value="Unassembled WGS sequence"/>
</dbReference>
<dbReference type="InterPro" id="IPR044964">
    <property type="entry name" value="RCD1/SRO1-5"/>
</dbReference>
<evidence type="ECO:0008006" key="9">
    <source>
        <dbReference type="Google" id="ProtNLM"/>
    </source>
</evidence>
<dbReference type="Gene3D" id="3.90.228.10">
    <property type="match status" value="1"/>
</dbReference>
<evidence type="ECO:0000256" key="4">
    <source>
        <dbReference type="ARBA" id="ARBA00023242"/>
    </source>
</evidence>
<dbReference type="SUPFAM" id="SSF56399">
    <property type="entry name" value="ADP-ribosylation"/>
    <property type="match status" value="1"/>
</dbReference>
<evidence type="ECO:0000313" key="7">
    <source>
        <dbReference type="EMBL" id="KAF6139465.1"/>
    </source>
</evidence>
<evidence type="ECO:0000313" key="8">
    <source>
        <dbReference type="Proteomes" id="UP000541444"/>
    </source>
</evidence>
<evidence type="ECO:0000259" key="6">
    <source>
        <dbReference type="PROSITE" id="PS51879"/>
    </source>
</evidence>
<evidence type="ECO:0000256" key="2">
    <source>
        <dbReference type="ARBA" id="ARBA00022473"/>
    </source>
</evidence>
<evidence type="ECO:0000259" key="5">
    <source>
        <dbReference type="PROSITE" id="PS51059"/>
    </source>
</evidence>
<feature type="domain" description="RST" evidence="6">
    <location>
        <begin position="279"/>
        <end position="351"/>
    </location>
</feature>
<dbReference type="PROSITE" id="PS51059">
    <property type="entry name" value="PARP_CATALYTIC"/>
    <property type="match status" value="1"/>
</dbReference>
<keyword evidence="2" id="KW-0217">Developmental protein</keyword>
<sequence length="357" mass="39345">MEGTILKRKISFLRANKGVVDDRKRRGLRKRVSVMEASSGSGCGDQSDKEMSDCESCTSNQIPSEFGGFSAHGLVRLEEDVDGEYGIVKNGFVSSLGLLGEQVSVVVVHKNVFSSLSGRARLLSFQVFSQATARRHGNNANIKFGWYGASRDGVNRVLVHGFGQGRRPENNGVYGSGIYLSPKESSLDSVMSSVVDEDGLQHVMLCRVLLGNLEEVLPGSEQFHPSSMEFDSGVDNLFSPKKYIVWNTHMNTHILPEYVISFKAPSCVEGVSIKQEPAMKPKSAWMPFPILISVLSRFLSPNIISLIQKCHGDYRVRKEITRQHLILRVRQIAGDKLLASVIKAYRGKQPSAATNIA</sequence>
<comment type="subcellular location">
    <subcellularLocation>
        <location evidence="1">Nucleus</location>
    </subcellularLocation>
</comment>
<keyword evidence="4" id="KW-0539">Nucleus</keyword>
<dbReference type="OrthoDB" id="6133115at2759"/>
<keyword evidence="8" id="KW-1185">Reference proteome</keyword>
<dbReference type="GO" id="GO:0005634">
    <property type="term" value="C:nucleus"/>
    <property type="evidence" value="ECO:0007669"/>
    <property type="project" value="UniProtKB-SubCell"/>
</dbReference>
<gene>
    <name evidence="7" type="ORF">GIB67_031087</name>
</gene>
<organism evidence="7 8">
    <name type="scientific">Kingdonia uniflora</name>
    <dbReference type="NCBI Taxonomy" id="39325"/>
    <lineage>
        <taxon>Eukaryota</taxon>
        <taxon>Viridiplantae</taxon>
        <taxon>Streptophyta</taxon>
        <taxon>Embryophyta</taxon>
        <taxon>Tracheophyta</taxon>
        <taxon>Spermatophyta</taxon>
        <taxon>Magnoliopsida</taxon>
        <taxon>Ranunculales</taxon>
        <taxon>Circaeasteraceae</taxon>
        <taxon>Kingdonia</taxon>
    </lineage>
</organism>
<accession>A0A7J7LA07</accession>
<comment type="caution">
    <text evidence="7">The sequence shown here is derived from an EMBL/GenBank/DDBJ whole genome shotgun (WGS) entry which is preliminary data.</text>
</comment>
<reference evidence="7 8" key="1">
    <citation type="journal article" date="2020" name="IScience">
        <title>Genome Sequencing of the Endangered Kingdonia uniflora (Circaeasteraceae, Ranunculales) Reveals Potential Mechanisms of Evolutionary Specialization.</title>
        <authorList>
            <person name="Sun Y."/>
            <person name="Deng T."/>
            <person name="Zhang A."/>
            <person name="Moore M.J."/>
            <person name="Landis J.B."/>
            <person name="Lin N."/>
            <person name="Zhang H."/>
            <person name="Zhang X."/>
            <person name="Huang J."/>
            <person name="Zhang X."/>
            <person name="Sun H."/>
            <person name="Wang H."/>
        </authorList>
    </citation>
    <scope>NUCLEOTIDE SEQUENCE [LARGE SCALE GENOMIC DNA]</scope>
    <source>
        <strain evidence="7">TB1705</strain>
        <tissue evidence="7">Leaf</tissue>
    </source>
</reference>
<dbReference type="PANTHER" id="PTHR32263">
    <property type="entry name" value="INACTIVE POLY [ADP-RIBOSE] POLYMERASE SRO4-RELATED"/>
    <property type="match status" value="1"/>
</dbReference>
<dbReference type="PROSITE" id="PS51879">
    <property type="entry name" value="RST"/>
    <property type="match status" value="1"/>
</dbReference>
<evidence type="ECO:0000256" key="3">
    <source>
        <dbReference type="ARBA" id="ARBA00023016"/>
    </source>
</evidence>